<protein>
    <submittedName>
        <fullName evidence="2">GTPase Der</fullName>
    </submittedName>
</protein>
<name>A0A0G0QSG2_9BACT</name>
<reference evidence="2 3" key="1">
    <citation type="journal article" date="2015" name="Nature">
        <title>rRNA introns, odd ribosomes, and small enigmatic genomes across a large radiation of phyla.</title>
        <authorList>
            <person name="Brown C.T."/>
            <person name="Hug L.A."/>
            <person name="Thomas B.C."/>
            <person name="Sharon I."/>
            <person name="Castelle C.J."/>
            <person name="Singh A."/>
            <person name="Wilkins M.J."/>
            <person name="Williams K.H."/>
            <person name="Banfield J.F."/>
        </authorList>
    </citation>
    <scope>NUCLEOTIDE SEQUENCE [LARGE SCALE GENOMIC DNA]</scope>
</reference>
<evidence type="ECO:0000313" key="2">
    <source>
        <dbReference type="EMBL" id="KKR13310.1"/>
    </source>
</evidence>
<feature type="domain" description="G" evidence="1">
    <location>
        <begin position="203"/>
        <end position="249"/>
    </location>
</feature>
<organism evidence="2 3">
    <name type="scientific">Candidatus Falkowbacteria bacterium GW2011_GWA2_39_24</name>
    <dbReference type="NCBI Taxonomy" id="1618634"/>
    <lineage>
        <taxon>Bacteria</taxon>
        <taxon>Candidatus Falkowiibacteriota</taxon>
    </lineage>
</organism>
<dbReference type="AlphaFoldDB" id="A0A0G0QSG2"/>
<dbReference type="NCBIfam" id="TIGR00231">
    <property type="entry name" value="small_GTP"/>
    <property type="match status" value="1"/>
</dbReference>
<dbReference type="CDD" id="cd01894">
    <property type="entry name" value="EngA1"/>
    <property type="match status" value="1"/>
</dbReference>
<dbReference type="EMBL" id="LBWS01000048">
    <property type="protein sequence ID" value="KKR13310.1"/>
    <property type="molecule type" value="Genomic_DNA"/>
</dbReference>
<dbReference type="GO" id="GO:0043022">
    <property type="term" value="F:ribosome binding"/>
    <property type="evidence" value="ECO:0007669"/>
    <property type="project" value="TreeGrafter"/>
</dbReference>
<dbReference type="InterPro" id="IPR027417">
    <property type="entry name" value="P-loop_NTPase"/>
</dbReference>
<evidence type="ECO:0000313" key="3">
    <source>
        <dbReference type="Proteomes" id="UP000034048"/>
    </source>
</evidence>
<dbReference type="SUPFAM" id="SSF52540">
    <property type="entry name" value="P-loop containing nucleoside triphosphate hydrolases"/>
    <property type="match status" value="2"/>
</dbReference>
<dbReference type="InterPro" id="IPR005225">
    <property type="entry name" value="Small_GTP-bd"/>
</dbReference>
<comment type="caution">
    <text evidence="2">The sequence shown here is derived from an EMBL/GenBank/DDBJ whole genome shotgun (WGS) entry which is preliminary data.</text>
</comment>
<dbReference type="Gene3D" id="3.40.50.300">
    <property type="entry name" value="P-loop containing nucleotide triphosphate hydrolases"/>
    <property type="match status" value="2"/>
</dbReference>
<dbReference type="GO" id="GO:0005525">
    <property type="term" value="F:GTP binding"/>
    <property type="evidence" value="ECO:0007669"/>
    <property type="project" value="InterPro"/>
</dbReference>
<dbReference type="PRINTS" id="PR00326">
    <property type="entry name" value="GTP1OBG"/>
</dbReference>
<accession>A0A0G0QSG2</accession>
<dbReference type="Pfam" id="PF01926">
    <property type="entry name" value="MMR_HSR1"/>
    <property type="match status" value="2"/>
</dbReference>
<proteinExistence type="predicted"/>
<feature type="domain" description="G" evidence="1">
    <location>
        <begin position="14"/>
        <end position="141"/>
    </location>
</feature>
<evidence type="ECO:0000259" key="1">
    <source>
        <dbReference type="Pfam" id="PF01926"/>
    </source>
</evidence>
<dbReference type="PANTHER" id="PTHR43834">
    <property type="entry name" value="GTPASE DER"/>
    <property type="match status" value="1"/>
</dbReference>
<gene>
    <name evidence="2" type="ORF">UT42_C0048G0004</name>
</gene>
<sequence>MLAKELNRLKELPTVVIFGRTNVGKSTLFNCLTEKKQALVANLAGTTRDCNIGTVQWQGRAFTIIDTGGLMDLTFLKKSKVQAVTIDELVQKQARQFLTRADLVLFLVDNKDGLLPQDEEMVKLLKKFMPEPRKIVFVVNKVDSQRQSVNASDFYKLNLGDLHLISSTTGAGTGDLLDFIINKLKNLKTPTKDIPLELPEPIKVCILGKPNVGKSSLLNSVLGYDRVLVSPIPHTTREPQDTDIVYKERLIKY</sequence>
<dbReference type="InterPro" id="IPR006073">
    <property type="entry name" value="GTP-bd"/>
</dbReference>
<dbReference type="PANTHER" id="PTHR43834:SF6">
    <property type="entry name" value="GTPASE DER"/>
    <property type="match status" value="1"/>
</dbReference>
<dbReference type="Proteomes" id="UP000034048">
    <property type="component" value="Unassembled WGS sequence"/>
</dbReference>